<evidence type="ECO:0000313" key="4">
    <source>
        <dbReference type="WBParaSite" id="PTRK_0000114800.1"/>
    </source>
</evidence>
<keyword evidence="3" id="KW-1185">Reference proteome</keyword>
<dbReference type="InterPro" id="IPR000210">
    <property type="entry name" value="BTB/POZ_dom"/>
</dbReference>
<evidence type="ECO:0000313" key="3">
    <source>
        <dbReference type="Proteomes" id="UP000038045"/>
    </source>
</evidence>
<evidence type="ECO:0000256" key="1">
    <source>
        <dbReference type="SAM" id="Phobius"/>
    </source>
</evidence>
<reference evidence="4" key="1">
    <citation type="submission" date="2017-02" db="UniProtKB">
        <authorList>
            <consortium name="WormBaseParasite"/>
        </authorList>
    </citation>
    <scope>IDENTIFICATION</scope>
</reference>
<keyword evidence="1" id="KW-0472">Membrane</keyword>
<dbReference type="PANTHER" id="PTHR22744:SF14">
    <property type="entry name" value="BTB DOMAIN-CONTAINING PROTEIN-RELATED"/>
    <property type="match status" value="1"/>
</dbReference>
<keyword evidence="1" id="KW-1133">Transmembrane helix</keyword>
<sequence length="242" mass="29270">MMLYKYRRSYKNTYSSPSPKRSYRLIVKNETFYVNGFYLAEISPYFEALFFNERFIESKTKSAYLGSIDPEELHVFLNYICPVKNNYERKEITVDNFYILLYFSNRFLIKQIQYEMKVFIRNNFDVCRKRLTCTKLLIITSYLLNTNGCDEFLNFCYKSLLYYTEEDIQRYLHIIPYQDRDVIIRACNTMKIRIMESELDSTQDDYDIRDDYLRGLINCTDNTTNYVLIAFVGIIFYIIWLV</sequence>
<dbReference type="Pfam" id="PF00651">
    <property type="entry name" value="BTB"/>
    <property type="match status" value="1"/>
</dbReference>
<dbReference type="InterPro" id="IPR011333">
    <property type="entry name" value="SKP1/BTB/POZ_sf"/>
</dbReference>
<dbReference type="CDD" id="cd18186">
    <property type="entry name" value="BTB_POZ_ZBTB_KLHL-like"/>
    <property type="match status" value="1"/>
</dbReference>
<dbReference type="Proteomes" id="UP000038045">
    <property type="component" value="Unplaced"/>
</dbReference>
<dbReference type="SUPFAM" id="SSF54695">
    <property type="entry name" value="POZ domain"/>
    <property type="match status" value="1"/>
</dbReference>
<feature type="transmembrane region" description="Helical" evidence="1">
    <location>
        <begin position="223"/>
        <end position="240"/>
    </location>
</feature>
<protein>
    <submittedName>
        <fullName evidence="4">BTB domain-containing protein</fullName>
    </submittedName>
</protein>
<feature type="domain" description="BTB" evidence="2">
    <location>
        <begin position="21"/>
        <end position="80"/>
    </location>
</feature>
<dbReference type="PANTHER" id="PTHR22744">
    <property type="entry name" value="HELIX LOOP HELIX PROTEIN 21-RELATED"/>
    <property type="match status" value="1"/>
</dbReference>
<keyword evidence="1" id="KW-0812">Transmembrane</keyword>
<dbReference type="SMART" id="SM00225">
    <property type="entry name" value="BTB"/>
    <property type="match status" value="1"/>
</dbReference>
<proteinExistence type="predicted"/>
<evidence type="ECO:0000259" key="2">
    <source>
        <dbReference type="PROSITE" id="PS50097"/>
    </source>
</evidence>
<organism evidence="3 4">
    <name type="scientific">Parastrongyloides trichosuri</name>
    <name type="common">Possum-specific nematode worm</name>
    <dbReference type="NCBI Taxonomy" id="131310"/>
    <lineage>
        <taxon>Eukaryota</taxon>
        <taxon>Metazoa</taxon>
        <taxon>Ecdysozoa</taxon>
        <taxon>Nematoda</taxon>
        <taxon>Chromadorea</taxon>
        <taxon>Rhabditida</taxon>
        <taxon>Tylenchina</taxon>
        <taxon>Panagrolaimomorpha</taxon>
        <taxon>Strongyloidoidea</taxon>
        <taxon>Strongyloididae</taxon>
        <taxon>Parastrongyloides</taxon>
    </lineage>
</organism>
<dbReference type="AlphaFoldDB" id="A0A0N4Z2Q4"/>
<dbReference type="PROSITE" id="PS50097">
    <property type="entry name" value="BTB"/>
    <property type="match status" value="1"/>
</dbReference>
<accession>A0A0N4Z2Q4</accession>
<name>A0A0N4Z2Q4_PARTI</name>
<dbReference type="WBParaSite" id="PTRK_0000114800.1">
    <property type="protein sequence ID" value="PTRK_0000114800.1"/>
    <property type="gene ID" value="PTRK_0000114800"/>
</dbReference>
<dbReference type="Gene3D" id="3.30.710.10">
    <property type="entry name" value="Potassium Channel Kv1.1, Chain A"/>
    <property type="match status" value="1"/>
</dbReference>